<evidence type="ECO:0000256" key="1">
    <source>
        <dbReference type="SAM" id="MobiDB-lite"/>
    </source>
</evidence>
<evidence type="ECO:0000313" key="3">
    <source>
        <dbReference type="Proteomes" id="UP001314263"/>
    </source>
</evidence>
<feature type="region of interest" description="Disordered" evidence="1">
    <location>
        <begin position="246"/>
        <end position="275"/>
    </location>
</feature>
<gene>
    <name evidence="2" type="ORF">CVIRNUC_009756</name>
</gene>
<dbReference type="EMBL" id="CAUYUE010000015">
    <property type="protein sequence ID" value="CAK0786543.1"/>
    <property type="molecule type" value="Genomic_DNA"/>
</dbReference>
<sequence length="275" mass="30280">MDSRKTRSPGRSLDPLCSVARQYANHFFDHFWCQTSDGAPVRYTDSECWHPGVQAAVASTVGQLHAHGSIVDPSSILAFMQDKAVRQFGEVRNGHKFKRPPSKQCIVRYKATAAAWQQTFGQHQRSGTLPVKISDILGSYNSLKLQGPCRIYSDACCLPRQQLMQMQAINPFEECVLGSQDLPCGIPAPLMEAFEFSSNWDEPAAWAQPPDPEGDWLLYMAQGLLGETDCGITNLSASHSSTVAGLESPSLLQDPSASRDQSTSSKRKREAYNLA</sequence>
<protein>
    <submittedName>
        <fullName evidence="2">Uncharacterized protein</fullName>
    </submittedName>
</protein>
<feature type="compositionally biased region" description="Polar residues" evidence="1">
    <location>
        <begin position="250"/>
        <end position="264"/>
    </location>
</feature>
<reference evidence="2 3" key="1">
    <citation type="submission" date="2023-10" db="EMBL/GenBank/DDBJ databases">
        <authorList>
            <person name="Maclean D."/>
            <person name="Macfadyen A."/>
        </authorList>
    </citation>
    <scope>NUCLEOTIDE SEQUENCE [LARGE SCALE GENOMIC DNA]</scope>
</reference>
<evidence type="ECO:0000313" key="2">
    <source>
        <dbReference type="EMBL" id="CAK0786543.1"/>
    </source>
</evidence>
<keyword evidence="3" id="KW-1185">Reference proteome</keyword>
<accession>A0AAV1IGS6</accession>
<dbReference type="Proteomes" id="UP001314263">
    <property type="component" value="Unassembled WGS sequence"/>
</dbReference>
<comment type="caution">
    <text evidence="2">The sequence shown here is derived from an EMBL/GenBank/DDBJ whole genome shotgun (WGS) entry which is preliminary data.</text>
</comment>
<dbReference type="AlphaFoldDB" id="A0AAV1IGS6"/>
<proteinExistence type="predicted"/>
<organism evidence="2 3">
    <name type="scientific">Coccomyxa viridis</name>
    <dbReference type="NCBI Taxonomy" id="1274662"/>
    <lineage>
        <taxon>Eukaryota</taxon>
        <taxon>Viridiplantae</taxon>
        <taxon>Chlorophyta</taxon>
        <taxon>core chlorophytes</taxon>
        <taxon>Trebouxiophyceae</taxon>
        <taxon>Trebouxiophyceae incertae sedis</taxon>
        <taxon>Coccomyxaceae</taxon>
        <taxon>Coccomyxa</taxon>
    </lineage>
</organism>
<name>A0AAV1IGS6_9CHLO</name>